<protein>
    <recommendedName>
        <fullName evidence="5">Phospholipase</fullName>
    </recommendedName>
</protein>
<evidence type="ECO:0000313" key="4">
    <source>
        <dbReference type="Proteomes" id="UP000549913"/>
    </source>
</evidence>
<accession>A0A852SQ17</accession>
<gene>
    <name evidence="3" type="ORF">BJ984_002089</name>
</gene>
<evidence type="ECO:0000313" key="3">
    <source>
        <dbReference type="EMBL" id="NYD70931.1"/>
    </source>
</evidence>
<feature type="transmembrane region" description="Helical" evidence="2">
    <location>
        <begin position="71"/>
        <end position="91"/>
    </location>
</feature>
<comment type="caution">
    <text evidence="3">The sequence shown here is derived from an EMBL/GenBank/DDBJ whole genome shotgun (WGS) entry which is preliminary data.</text>
</comment>
<feature type="compositionally biased region" description="Polar residues" evidence="1">
    <location>
        <begin position="1"/>
        <end position="16"/>
    </location>
</feature>
<dbReference type="InterPro" id="IPR009148">
    <property type="entry name" value="PcsB-like"/>
</dbReference>
<keyword evidence="2" id="KW-0472">Membrane</keyword>
<reference evidence="3 4" key="1">
    <citation type="submission" date="2020-07" db="EMBL/GenBank/DDBJ databases">
        <title>Sequencing the genomes of 1000 actinobacteria strains.</title>
        <authorList>
            <person name="Klenk H.-P."/>
        </authorList>
    </citation>
    <scope>NUCLEOTIDE SEQUENCE [LARGE SCALE GENOMIC DNA]</scope>
    <source>
        <strain evidence="3 4">DSM 26474</strain>
    </source>
</reference>
<dbReference type="InterPro" id="IPR023346">
    <property type="entry name" value="Lysozyme-like_dom_sf"/>
</dbReference>
<evidence type="ECO:0008006" key="5">
    <source>
        <dbReference type="Google" id="ProtNLM"/>
    </source>
</evidence>
<proteinExistence type="predicted"/>
<dbReference type="Proteomes" id="UP000549913">
    <property type="component" value="Unassembled WGS sequence"/>
</dbReference>
<keyword evidence="2" id="KW-0812">Transmembrane</keyword>
<sequence>MSTAENTTPDRPQSTRTPMSTTPAPANSAPANPTAAALTASAPPATRRDRRAVERSASARRADDRRRKQRSAIVPVAGFAAAGLLVTLTAFSHPTIANAQTVSVGSTIASTVTAAGTQLPSTQEQKAVDALFDTTSKQADERADRAVSQATSVLSAAKGQVDTTALSTSIASLANYAYLDTTTVQTLTTQAVTQTASVQNQKAALDKAAAEAAAAAQAAAEAAAAQAAADAAAAAQAAADRLAASTTPDGARAAAAQIAASDYGWGSDQFQCLDSLWTKESGWNYQAENASSGAFGIPQSLPGSKMSTIADDWATNPVTQITWGLKYIAAGYGTPCSAWSHSQSVNWY</sequence>
<dbReference type="AlphaFoldDB" id="A0A852SQ17"/>
<feature type="compositionally biased region" description="Low complexity" evidence="1">
    <location>
        <begin position="17"/>
        <end position="45"/>
    </location>
</feature>
<keyword evidence="2" id="KW-1133">Transmembrane helix</keyword>
<evidence type="ECO:0000256" key="1">
    <source>
        <dbReference type="SAM" id="MobiDB-lite"/>
    </source>
</evidence>
<evidence type="ECO:0000256" key="2">
    <source>
        <dbReference type="SAM" id="Phobius"/>
    </source>
</evidence>
<organism evidence="3 4">
    <name type="scientific">Herbiconiux flava</name>
    <dbReference type="NCBI Taxonomy" id="881268"/>
    <lineage>
        <taxon>Bacteria</taxon>
        <taxon>Bacillati</taxon>
        <taxon>Actinomycetota</taxon>
        <taxon>Actinomycetes</taxon>
        <taxon>Micrococcales</taxon>
        <taxon>Microbacteriaceae</taxon>
        <taxon>Herbiconiux</taxon>
    </lineage>
</organism>
<dbReference type="SUPFAM" id="SSF53955">
    <property type="entry name" value="Lysozyme-like"/>
    <property type="match status" value="1"/>
</dbReference>
<keyword evidence="4" id="KW-1185">Reference proteome</keyword>
<dbReference type="RefSeq" id="WP_179547975.1">
    <property type="nucleotide sequence ID" value="NZ_BSEW01000002.1"/>
</dbReference>
<name>A0A852SQ17_9MICO</name>
<dbReference type="EMBL" id="JACCBM010000001">
    <property type="protein sequence ID" value="NYD70931.1"/>
    <property type="molecule type" value="Genomic_DNA"/>
</dbReference>
<feature type="region of interest" description="Disordered" evidence="1">
    <location>
        <begin position="1"/>
        <end position="70"/>
    </location>
</feature>
<dbReference type="PRINTS" id="PR01852">
    <property type="entry name" value="SIBAPROTEIN"/>
</dbReference>